<dbReference type="Pfam" id="PF06609">
    <property type="entry name" value="TRI12"/>
    <property type="match status" value="1"/>
</dbReference>
<proteinExistence type="predicted"/>
<feature type="transmembrane region" description="Helical" evidence="7">
    <location>
        <begin position="440"/>
        <end position="461"/>
    </location>
</feature>
<feature type="compositionally biased region" description="Pro residues" evidence="6">
    <location>
        <begin position="74"/>
        <end position="90"/>
    </location>
</feature>
<accession>A0AAN6WZB4</accession>
<feature type="region of interest" description="Disordered" evidence="6">
    <location>
        <begin position="1"/>
        <end position="164"/>
    </location>
</feature>
<evidence type="ECO:0000313" key="9">
    <source>
        <dbReference type="EMBL" id="KAK4189227.1"/>
    </source>
</evidence>
<evidence type="ECO:0000256" key="3">
    <source>
        <dbReference type="ARBA" id="ARBA00022692"/>
    </source>
</evidence>
<gene>
    <name evidence="9" type="ORF">QBC35DRAFT_450525</name>
</gene>
<feature type="transmembrane region" description="Helical" evidence="7">
    <location>
        <begin position="371"/>
        <end position="393"/>
    </location>
</feature>
<feature type="transmembrane region" description="Helical" evidence="7">
    <location>
        <begin position="507"/>
        <end position="526"/>
    </location>
</feature>
<dbReference type="EMBL" id="MU864378">
    <property type="protein sequence ID" value="KAK4189227.1"/>
    <property type="molecule type" value="Genomic_DNA"/>
</dbReference>
<dbReference type="Proteomes" id="UP001302126">
    <property type="component" value="Unassembled WGS sequence"/>
</dbReference>
<comment type="subcellular location">
    <subcellularLocation>
        <location evidence="1">Membrane</location>
        <topology evidence="1">Multi-pass membrane protein</topology>
    </subcellularLocation>
</comment>
<keyword evidence="3 7" id="KW-0812">Transmembrane</keyword>
<dbReference type="GO" id="GO:0022857">
    <property type="term" value="F:transmembrane transporter activity"/>
    <property type="evidence" value="ECO:0007669"/>
    <property type="project" value="InterPro"/>
</dbReference>
<dbReference type="SUPFAM" id="SSF103473">
    <property type="entry name" value="MFS general substrate transporter"/>
    <property type="match status" value="1"/>
</dbReference>
<reference evidence="9" key="1">
    <citation type="journal article" date="2023" name="Mol. Phylogenet. Evol.">
        <title>Genome-scale phylogeny and comparative genomics of the fungal order Sordariales.</title>
        <authorList>
            <person name="Hensen N."/>
            <person name="Bonometti L."/>
            <person name="Westerberg I."/>
            <person name="Brannstrom I.O."/>
            <person name="Guillou S."/>
            <person name="Cros-Aarteil S."/>
            <person name="Calhoun S."/>
            <person name="Haridas S."/>
            <person name="Kuo A."/>
            <person name="Mondo S."/>
            <person name="Pangilinan J."/>
            <person name="Riley R."/>
            <person name="LaButti K."/>
            <person name="Andreopoulos B."/>
            <person name="Lipzen A."/>
            <person name="Chen C."/>
            <person name="Yan M."/>
            <person name="Daum C."/>
            <person name="Ng V."/>
            <person name="Clum A."/>
            <person name="Steindorff A."/>
            <person name="Ohm R.A."/>
            <person name="Martin F."/>
            <person name="Silar P."/>
            <person name="Natvig D.O."/>
            <person name="Lalanne C."/>
            <person name="Gautier V."/>
            <person name="Ament-Velasquez S.L."/>
            <person name="Kruys A."/>
            <person name="Hutchinson M.I."/>
            <person name="Powell A.J."/>
            <person name="Barry K."/>
            <person name="Miller A.N."/>
            <person name="Grigoriev I.V."/>
            <person name="Debuchy R."/>
            <person name="Gladieux P."/>
            <person name="Hiltunen Thoren M."/>
            <person name="Johannesson H."/>
        </authorList>
    </citation>
    <scope>NUCLEOTIDE SEQUENCE</scope>
    <source>
        <strain evidence="9">PSN309</strain>
    </source>
</reference>
<evidence type="ECO:0000256" key="5">
    <source>
        <dbReference type="ARBA" id="ARBA00023136"/>
    </source>
</evidence>
<evidence type="ECO:0000256" key="7">
    <source>
        <dbReference type="SAM" id="Phobius"/>
    </source>
</evidence>
<dbReference type="GO" id="GO:0005886">
    <property type="term" value="C:plasma membrane"/>
    <property type="evidence" value="ECO:0007669"/>
    <property type="project" value="TreeGrafter"/>
</dbReference>
<dbReference type="FunFam" id="1.20.1250.20:FF:000784">
    <property type="entry name" value="MFS drug efflux pump"/>
    <property type="match status" value="1"/>
</dbReference>
<evidence type="ECO:0000256" key="4">
    <source>
        <dbReference type="ARBA" id="ARBA00022989"/>
    </source>
</evidence>
<dbReference type="InterPro" id="IPR020846">
    <property type="entry name" value="MFS_dom"/>
</dbReference>
<feature type="transmembrane region" description="Helical" evidence="7">
    <location>
        <begin position="661"/>
        <end position="680"/>
    </location>
</feature>
<keyword evidence="10" id="KW-1185">Reference proteome</keyword>
<comment type="caution">
    <text evidence="9">The sequence shown here is derived from an EMBL/GenBank/DDBJ whole genome shotgun (WGS) entry which is preliminary data.</text>
</comment>
<evidence type="ECO:0000313" key="10">
    <source>
        <dbReference type="Proteomes" id="UP001302126"/>
    </source>
</evidence>
<evidence type="ECO:0000259" key="8">
    <source>
        <dbReference type="PROSITE" id="PS50850"/>
    </source>
</evidence>
<organism evidence="9 10">
    <name type="scientific">Podospora australis</name>
    <dbReference type="NCBI Taxonomy" id="1536484"/>
    <lineage>
        <taxon>Eukaryota</taxon>
        <taxon>Fungi</taxon>
        <taxon>Dikarya</taxon>
        <taxon>Ascomycota</taxon>
        <taxon>Pezizomycotina</taxon>
        <taxon>Sordariomycetes</taxon>
        <taxon>Sordariomycetidae</taxon>
        <taxon>Sordariales</taxon>
        <taxon>Podosporaceae</taxon>
        <taxon>Podospora</taxon>
    </lineage>
</organism>
<name>A0AAN6WZB4_9PEZI</name>
<evidence type="ECO:0000256" key="2">
    <source>
        <dbReference type="ARBA" id="ARBA00022448"/>
    </source>
</evidence>
<reference evidence="9" key="2">
    <citation type="submission" date="2023-05" db="EMBL/GenBank/DDBJ databases">
        <authorList>
            <consortium name="Lawrence Berkeley National Laboratory"/>
            <person name="Steindorff A."/>
            <person name="Hensen N."/>
            <person name="Bonometti L."/>
            <person name="Westerberg I."/>
            <person name="Brannstrom I.O."/>
            <person name="Guillou S."/>
            <person name="Cros-Aarteil S."/>
            <person name="Calhoun S."/>
            <person name="Haridas S."/>
            <person name="Kuo A."/>
            <person name="Mondo S."/>
            <person name="Pangilinan J."/>
            <person name="Riley R."/>
            <person name="Labutti K."/>
            <person name="Andreopoulos B."/>
            <person name="Lipzen A."/>
            <person name="Chen C."/>
            <person name="Yanf M."/>
            <person name="Daum C."/>
            <person name="Ng V."/>
            <person name="Clum A."/>
            <person name="Ohm R."/>
            <person name="Martin F."/>
            <person name="Silar P."/>
            <person name="Natvig D."/>
            <person name="Lalanne C."/>
            <person name="Gautier V."/>
            <person name="Ament-Velasquez S.L."/>
            <person name="Kruys A."/>
            <person name="Hutchinson M.I."/>
            <person name="Powell A.J."/>
            <person name="Barry K."/>
            <person name="Miller A.N."/>
            <person name="Grigoriev I.V."/>
            <person name="Debuchy R."/>
            <person name="Gladieux P."/>
            <person name="Thoren M.H."/>
            <person name="Johannesson H."/>
        </authorList>
    </citation>
    <scope>NUCLEOTIDE SEQUENCE</scope>
    <source>
        <strain evidence="9">PSN309</strain>
    </source>
</reference>
<dbReference type="InterPro" id="IPR005829">
    <property type="entry name" value="Sugar_transporter_CS"/>
</dbReference>
<feature type="transmembrane region" description="Helical" evidence="7">
    <location>
        <begin position="174"/>
        <end position="192"/>
    </location>
</feature>
<feature type="compositionally biased region" description="Polar residues" evidence="6">
    <location>
        <begin position="14"/>
        <end position="23"/>
    </location>
</feature>
<feature type="transmembrane region" description="Helical" evidence="7">
    <location>
        <begin position="532"/>
        <end position="552"/>
    </location>
</feature>
<keyword evidence="5 7" id="KW-0472">Membrane</keyword>
<keyword evidence="4 7" id="KW-1133">Transmembrane helix</keyword>
<feature type="domain" description="Major facilitator superfamily (MFS) profile" evidence="8">
    <location>
        <begin position="175"/>
        <end position="616"/>
    </location>
</feature>
<feature type="transmembrane region" description="Helical" evidence="7">
    <location>
        <begin position="327"/>
        <end position="350"/>
    </location>
</feature>
<evidence type="ECO:0000256" key="6">
    <source>
        <dbReference type="SAM" id="MobiDB-lite"/>
    </source>
</evidence>
<dbReference type="PROSITE" id="PS00216">
    <property type="entry name" value="SUGAR_TRANSPORT_1"/>
    <property type="match status" value="1"/>
</dbReference>
<dbReference type="AlphaFoldDB" id="A0AAN6WZB4"/>
<dbReference type="PANTHER" id="PTHR23501">
    <property type="entry name" value="MAJOR FACILITATOR SUPERFAMILY"/>
    <property type="match status" value="1"/>
</dbReference>
<keyword evidence="2" id="KW-0813">Transport</keyword>
<dbReference type="InterPro" id="IPR010573">
    <property type="entry name" value="MFS_Str1/Tri12-like"/>
</dbReference>
<dbReference type="PANTHER" id="PTHR23501:SF109">
    <property type="entry name" value="MAJOR FACILITATOR SUPERFAMILY (MFS) PROFILE DOMAIN-CONTAINING PROTEIN-RELATED"/>
    <property type="match status" value="1"/>
</dbReference>
<feature type="transmembrane region" description="Helical" evidence="7">
    <location>
        <begin position="564"/>
        <end position="587"/>
    </location>
</feature>
<feature type="transmembrane region" description="Helical" evidence="7">
    <location>
        <begin position="212"/>
        <end position="230"/>
    </location>
</feature>
<feature type="compositionally biased region" description="Basic and acidic residues" evidence="6">
    <location>
        <begin position="45"/>
        <end position="60"/>
    </location>
</feature>
<feature type="transmembrane region" description="Helical" evidence="7">
    <location>
        <begin position="399"/>
        <end position="419"/>
    </location>
</feature>
<dbReference type="PROSITE" id="PS50850">
    <property type="entry name" value="MFS"/>
    <property type="match status" value="1"/>
</dbReference>
<dbReference type="Gene3D" id="1.20.1250.20">
    <property type="entry name" value="MFS general substrate transporter like domains"/>
    <property type="match status" value="1"/>
</dbReference>
<feature type="transmembrane region" description="Helical" evidence="7">
    <location>
        <begin position="481"/>
        <end position="500"/>
    </location>
</feature>
<evidence type="ECO:0000256" key="1">
    <source>
        <dbReference type="ARBA" id="ARBA00004141"/>
    </source>
</evidence>
<sequence>MGQRNEIEIESSGAGDQQQNSRLVVSAPSPADGLSVAVAPAHAQLPHDQEEPEAERDVRSTTKTKAASVKDRSPPPPSDPSSTPTAPPTIPDRLAPIRSRQPVCGGSRKPRTTPRHCPIRIQMQPASASSSSSPTDLYRDSWGAPIQMPDSSDPNGLGRDDHGRDPTMKNRFRFWMAIAALACMWTNAQAPLFMFSGAPVYIYRDIGGVDRWVWFVSANLLATAVISPFVGNLSDLFGRRWVAVAGNSLIVLGQILCGSAVKMDTFIAGMALSGLGTGMNELTALAGVAEMVPVSQRGYYVAGMIITILPFLLSVLWAQLIAHYSTWRYIAVVTTGWALAGLVMTLLFYHPPPRVVSESATKRDVLRKMDFVGGILSILGLLGLEMGLLGGGYRVSWSSAQVLVPLVLGIGFLMALGGWERWGTEYPMVPRSMGKHSWTLVLTLIITFISGANFFSVIMIWPSEAYNIYGHDPVGVGIRGMPFAFGTLAGCVVSLVLLSWFRGHIKWILFSASLLMTAGCGGLAAARTDNIQAVYGILFVAGIGVGGIVVPASMVTGIICPPDIIATITALTIAIRLVGGAIGYAVYYNVFVAKLIPELMTLVGATCFRLGITDRRLIGEIIELTGASLIEEIRHVPGVTEEGWKQIVAAGQVAYSHAYPWAYYCSIAFGAVSMLASLFLGDLSDIVDDSIAVVL</sequence>
<dbReference type="InterPro" id="IPR036259">
    <property type="entry name" value="MFS_trans_sf"/>
</dbReference>
<protein>
    <submittedName>
        <fullName evidence="9">Transporter</fullName>
    </submittedName>
</protein>
<feature type="transmembrane region" description="Helical" evidence="7">
    <location>
        <begin position="300"/>
        <end position="321"/>
    </location>
</feature>
<feature type="compositionally biased region" description="Basic residues" evidence="6">
    <location>
        <begin position="108"/>
        <end position="118"/>
    </location>
</feature>